<dbReference type="Proteomes" id="UP000269301">
    <property type="component" value="Unassembled WGS sequence"/>
</dbReference>
<dbReference type="Pfam" id="PF02613">
    <property type="entry name" value="Nitrate_red_del"/>
    <property type="match status" value="1"/>
</dbReference>
<organism evidence="2 3">
    <name type="scientific">Oceanobacillus halophilus</name>
    <dbReference type="NCBI Taxonomy" id="930130"/>
    <lineage>
        <taxon>Bacteria</taxon>
        <taxon>Bacillati</taxon>
        <taxon>Bacillota</taxon>
        <taxon>Bacilli</taxon>
        <taxon>Bacillales</taxon>
        <taxon>Bacillaceae</taxon>
        <taxon>Oceanobacillus</taxon>
    </lineage>
</organism>
<dbReference type="InterPro" id="IPR036411">
    <property type="entry name" value="TorD-like_sf"/>
</dbReference>
<dbReference type="Gene3D" id="1.10.3480.10">
    <property type="entry name" value="TorD-like"/>
    <property type="match status" value="1"/>
</dbReference>
<accession>A0A495ABE6</accession>
<protein>
    <submittedName>
        <fullName evidence="2">Nitrate reductase molybdenum cofactor assembly chaperone</fullName>
    </submittedName>
</protein>
<dbReference type="SUPFAM" id="SSF89155">
    <property type="entry name" value="TorD-like"/>
    <property type="match status" value="1"/>
</dbReference>
<evidence type="ECO:0000313" key="3">
    <source>
        <dbReference type="Proteomes" id="UP000269301"/>
    </source>
</evidence>
<keyword evidence="1" id="KW-0534">Nitrate assimilation</keyword>
<evidence type="ECO:0000313" key="2">
    <source>
        <dbReference type="EMBL" id="RKQ37232.1"/>
    </source>
</evidence>
<comment type="caution">
    <text evidence="2">The sequence shown here is derived from an EMBL/GenBank/DDBJ whole genome shotgun (WGS) entry which is preliminary data.</text>
</comment>
<dbReference type="InterPro" id="IPR003765">
    <property type="entry name" value="NO3_reductase_chaperone_NarJ"/>
</dbReference>
<dbReference type="AlphaFoldDB" id="A0A495ABE6"/>
<dbReference type="NCBIfam" id="TIGR00684">
    <property type="entry name" value="narJ"/>
    <property type="match status" value="1"/>
</dbReference>
<dbReference type="GO" id="GO:0051082">
    <property type="term" value="F:unfolded protein binding"/>
    <property type="evidence" value="ECO:0007669"/>
    <property type="project" value="InterPro"/>
</dbReference>
<sequence length="182" mass="21430">MNQSIYQMISFLLNYPNKKMVEILPELQEELEEIENPKVKENIKEFIKLSQNRSLDDWISHYIQHFDFGRLTNLYVTYLKLGEQRERGLELLKLKKYYEAHGFHVTEKELPDYLPLMLEFCGHVPVDISNELLSMHGKAIAEIQNKFNENNSYYRLLFDALFLNMSDNGLTFTVAEESLGGK</sequence>
<evidence type="ECO:0000256" key="1">
    <source>
        <dbReference type="ARBA" id="ARBA00023063"/>
    </source>
</evidence>
<dbReference type="OrthoDB" id="5296272at2"/>
<gene>
    <name evidence="2" type="primary">narJ</name>
    <name evidence="2" type="ORF">D8M06_00005</name>
</gene>
<dbReference type="GO" id="GO:0042128">
    <property type="term" value="P:nitrate assimilation"/>
    <property type="evidence" value="ECO:0007669"/>
    <property type="project" value="UniProtKB-KW"/>
</dbReference>
<dbReference type="PANTHER" id="PTHR43680:SF2">
    <property type="entry name" value="NITRATE REDUCTASE MOLYBDENUM COFACTOR ASSEMBLY CHAPERONE NARJ"/>
    <property type="match status" value="1"/>
</dbReference>
<dbReference type="EMBL" id="RBZP01000001">
    <property type="protein sequence ID" value="RKQ37232.1"/>
    <property type="molecule type" value="Genomic_DNA"/>
</dbReference>
<proteinExistence type="predicted"/>
<name>A0A495ABE6_9BACI</name>
<dbReference type="GO" id="GO:0016530">
    <property type="term" value="F:metallochaperone activity"/>
    <property type="evidence" value="ECO:0007669"/>
    <property type="project" value="TreeGrafter"/>
</dbReference>
<dbReference type="GO" id="GO:0051131">
    <property type="term" value="P:chaperone-mediated protein complex assembly"/>
    <property type="evidence" value="ECO:0007669"/>
    <property type="project" value="InterPro"/>
</dbReference>
<dbReference type="RefSeq" id="WP_121202314.1">
    <property type="nucleotide sequence ID" value="NZ_RBZP01000001.1"/>
</dbReference>
<reference evidence="2 3" key="1">
    <citation type="journal article" date="2016" name="Int. J. Syst. Evol. Microbiol.">
        <title>Oceanobacillus halophilus sp. nov., a novel moderately halophilic bacterium from a hypersaline lake.</title>
        <authorList>
            <person name="Amoozegar M.A."/>
            <person name="Bagheri M."/>
            <person name="Makhdoumi A."/>
            <person name="Nikou M.M."/>
            <person name="Fazeli S.A.S."/>
            <person name="Schumann P."/>
            <person name="Sproer C."/>
            <person name="Sanchez-Porro C."/>
            <person name="Ventosa A."/>
        </authorList>
    </citation>
    <scope>NUCLEOTIDE SEQUENCE [LARGE SCALE GENOMIC DNA]</scope>
    <source>
        <strain evidence="2 3">DSM 23996</strain>
    </source>
</reference>
<dbReference type="InterPro" id="IPR020945">
    <property type="entry name" value="DMSO/NO3_reduct_chaperone"/>
</dbReference>
<keyword evidence="3" id="KW-1185">Reference proteome</keyword>
<dbReference type="PANTHER" id="PTHR43680">
    <property type="entry name" value="NITRATE REDUCTASE MOLYBDENUM COFACTOR ASSEMBLY CHAPERONE"/>
    <property type="match status" value="1"/>
</dbReference>